<feature type="region of interest" description="Disordered" evidence="1">
    <location>
        <begin position="829"/>
        <end position="913"/>
    </location>
</feature>
<dbReference type="InterPro" id="IPR000313">
    <property type="entry name" value="PWWP_dom"/>
</dbReference>
<feature type="region of interest" description="Disordered" evidence="1">
    <location>
        <begin position="613"/>
        <end position="681"/>
    </location>
</feature>
<feature type="domain" description="PWWP" evidence="2">
    <location>
        <begin position="161"/>
        <end position="220"/>
    </location>
</feature>
<feature type="compositionally biased region" description="Polar residues" evidence="1">
    <location>
        <begin position="789"/>
        <end position="801"/>
    </location>
</feature>
<keyword evidence="3" id="KW-0418">Kinase</keyword>
<proteinExistence type="predicted"/>
<dbReference type="InterPro" id="IPR053063">
    <property type="entry name" value="PWWP_domain_containing_PDP"/>
</dbReference>
<dbReference type="PROSITE" id="PS50812">
    <property type="entry name" value="PWWP"/>
    <property type="match status" value="1"/>
</dbReference>
<evidence type="ECO:0000256" key="1">
    <source>
        <dbReference type="SAM" id="MobiDB-lite"/>
    </source>
</evidence>
<keyword evidence="3" id="KW-0808">Transferase</keyword>
<reference evidence="3 4" key="1">
    <citation type="journal article" date="2021" name="Hortic Res">
        <title>The domestication of Cucurbita argyrosperma as revealed by the genome of its wild relative.</title>
        <authorList>
            <person name="Barrera-Redondo J."/>
            <person name="Sanchez-de la Vega G."/>
            <person name="Aguirre-Liguori J.A."/>
            <person name="Castellanos-Morales G."/>
            <person name="Gutierrez-Guerrero Y.T."/>
            <person name="Aguirre-Dugua X."/>
            <person name="Aguirre-Planter E."/>
            <person name="Tenaillon M.I."/>
            <person name="Lira-Saade R."/>
            <person name="Eguiarte L.E."/>
        </authorList>
    </citation>
    <scope>NUCLEOTIDE SEQUENCE [LARGE SCALE GENOMIC DNA]</scope>
    <source>
        <strain evidence="3">JBR-2021</strain>
    </source>
</reference>
<comment type="caution">
    <text evidence="3">The sequence shown here is derived from an EMBL/GenBank/DDBJ whole genome shotgun (WGS) entry which is preliminary data.</text>
</comment>
<dbReference type="GO" id="GO:0016301">
    <property type="term" value="F:kinase activity"/>
    <property type="evidence" value="ECO:0007669"/>
    <property type="project" value="UniProtKB-KW"/>
</dbReference>
<name>A0AAV6M074_9ROSI</name>
<feature type="compositionally biased region" description="Polar residues" evidence="1">
    <location>
        <begin position="831"/>
        <end position="847"/>
    </location>
</feature>
<feature type="compositionally biased region" description="Basic and acidic residues" evidence="1">
    <location>
        <begin position="437"/>
        <end position="450"/>
    </location>
</feature>
<feature type="compositionally biased region" description="Polar residues" evidence="1">
    <location>
        <begin position="761"/>
        <end position="770"/>
    </location>
</feature>
<evidence type="ECO:0000313" key="4">
    <source>
        <dbReference type="Proteomes" id="UP000685013"/>
    </source>
</evidence>
<accession>A0AAV6M074</accession>
<sequence>MEDPKTPETLEAQSPVNEISEDISGFSGLVDLSGGLTVEIPVVENVNGVAVSNVELRIEEDEMGIGSLEGEILDAGGDEDGGDGVGAENDQNNGNAVELDGLPTGKNVEVSGDGISLTVDVSNVQPEEPELPKSIGTEEISKEAGDEKQVIENGDENKFSVGDVIWVKTKSQTWWPGKIHPSDAVESDASSQSDSLLVGYFGSSHVTWCSTSQLMPFAENFKQMSGKYKSRSFLGAVEKAVDEFGRCVRLEMTCPCIPEGNCPLEGDDGSKDATSLPRRKSGFLAKYSVDQYKPKTFLARVKSLAQIVSLCGTLELSILYNQLAAFQSSIGHLQLPLHLLWETHDADDNVASRSVRKSKTRVTVKNDEEQVEDGTQSSPLETLPIGSDILHEKMEGKIDDPNKVLDGSMEGGKRSSRRKTIADGGIESRSLKRKRSDKFEDLESSKMDSSIKGEVINPLAYEGKDSDVGDFDDGSKGMSEKRSETRERKKSKYLSFPYINWGPKSMPADTEGIKALKISSEGEDESEAEGKNESPLLSKCSGKFWKKWYWNITSGSDVAGNQDLMSVSPAEFLSELHFTAVNCLYPNESNNFDAVAQFFSRFRILTFHDESVDTGQNEAKTAEVKHPSSTAKSGIKKRKSQASSISEMEEIKHPSSTAEVYPAGEAQKKTPLSKNDGESLGRLKTKSLSALSDVNINISSSSPLTKDSPEIGPEPLSPNGLPKRRKRKNDGSLLQSKPTTEIPDLNGSGSAPALLVEDQRAASQVASQQKSEPKKRRKLGAVKEHSKVSSESIDANNSNEPGSFFIDLQVTVPQPLGVISEKNKVDFEGAPNQSVEEQTIAQDQSKSGVKRRKKKENPPLTDPKVILPSDIPDLNGMGIESSQGKDSQLTKPKRRRRKGEASLNDPNPSDKPYIYNKVETDGDGLGSLLLLTFSSEAPLPPRQQVITTFSQFGSLKESKIQLKDSTVEIVFLRSADAMEAVRSLKKNNIFGPTLLKYQLYHLSTPPKTSDVDRACTALAYPASEGTLNSSKSAESGSQSAGEAQPVEFIRKNLQMMTSMLEKSGDNLSPDTRAKLESDIEVLLKKVSSMAGPKMPFLWEDAFSISIPDQMGNINSLRTPFINGWCRFIERTSVSLT</sequence>
<dbReference type="CDD" id="cd05162">
    <property type="entry name" value="PWWP"/>
    <property type="match status" value="1"/>
</dbReference>
<evidence type="ECO:0000313" key="3">
    <source>
        <dbReference type="EMBL" id="KAG6573059.1"/>
    </source>
</evidence>
<dbReference type="PANTHER" id="PTHR42851">
    <property type="entry name" value="ALDOLASE-RELATED"/>
    <property type="match status" value="1"/>
</dbReference>
<feature type="non-terminal residue" evidence="3">
    <location>
        <position position="1"/>
    </location>
</feature>
<dbReference type="EMBL" id="JAGKQH010000018">
    <property type="protein sequence ID" value="KAG6573059.1"/>
    <property type="molecule type" value="Genomic_DNA"/>
</dbReference>
<dbReference type="AlphaFoldDB" id="A0AAV6M074"/>
<dbReference type="PANTHER" id="PTHR42851:SF8">
    <property type="entry name" value="PWWP DOMAIN-CONTAINING PROTEIN"/>
    <property type="match status" value="1"/>
</dbReference>
<feature type="region of interest" description="Disordered" evidence="1">
    <location>
        <begin position="361"/>
        <end position="380"/>
    </location>
</feature>
<feature type="region of interest" description="Disordered" evidence="1">
    <location>
        <begin position="462"/>
        <end position="487"/>
    </location>
</feature>
<protein>
    <submittedName>
        <fullName evidence="3">Serine/threonine-protein kinase ATM</fullName>
    </submittedName>
</protein>
<feature type="region of interest" description="Disordered" evidence="1">
    <location>
        <begin position="398"/>
        <end position="450"/>
    </location>
</feature>
<gene>
    <name evidence="3" type="primary">ATM</name>
    <name evidence="3" type="ORF">SDJN03_26946</name>
</gene>
<keyword evidence="4" id="KW-1185">Reference proteome</keyword>
<feature type="compositionally biased region" description="Polar residues" evidence="1">
    <location>
        <begin position="880"/>
        <end position="890"/>
    </location>
</feature>
<dbReference type="SMART" id="SM00293">
    <property type="entry name" value="PWWP"/>
    <property type="match status" value="1"/>
</dbReference>
<dbReference type="Proteomes" id="UP000685013">
    <property type="component" value="Chromosome 18"/>
</dbReference>
<feature type="region of interest" description="Disordered" evidence="1">
    <location>
        <begin position="698"/>
        <end position="803"/>
    </location>
</feature>
<organism evidence="3 4">
    <name type="scientific">Cucurbita argyrosperma subsp. sororia</name>
    <dbReference type="NCBI Taxonomy" id="37648"/>
    <lineage>
        <taxon>Eukaryota</taxon>
        <taxon>Viridiplantae</taxon>
        <taxon>Streptophyta</taxon>
        <taxon>Embryophyta</taxon>
        <taxon>Tracheophyta</taxon>
        <taxon>Spermatophyta</taxon>
        <taxon>Magnoliopsida</taxon>
        <taxon>eudicotyledons</taxon>
        <taxon>Gunneridae</taxon>
        <taxon>Pentapetalae</taxon>
        <taxon>rosids</taxon>
        <taxon>fabids</taxon>
        <taxon>Cucurbitales</taxon>
        <taxon>Cucurbitaceae</taxon>
        <taxon>Cucurbiteae</taxon>
        <taxon>Cucurbita</taxon>
    </lineage>
</organism>
<evidence type="ECO:0000259" key="2">
    <source>
        <dbReference type="PROSITE" id="PS50812"/>
    </source>
</evidence>
<dbReference type="Pfam" id="PF00855">
    <property type="entry name" value="PWWP"/>
    <property type="match status" value="1"/>
</dbReference>